<dbReference type="GO" id="GO:0009088">
    <property type="term" value="P:threonine biosynthetic process"/>
    <property type="evidence" value="ECO:0007669"/>
    <property type="project" value="UniProtKB-UniPathway"/>
</dbReference>
<evidence type="ECO:0000256" key="5">
    <source>
        <dbReference type="ARBA" id="ARBA00013376"/>
    </source>
</evidence>
<keyword evidence="12" id="KW-0521">NADP</keyword>
<dbReference type="InterPro" id="IPR001342">
    <property type="entry name" value="HDH_cat"/>
</dbReference>
<evidence type="ECO:0000256" key="7">
    <source>
        <dbReference type="ARBA" id="ARBA00022697"/>
    </source>
</evidence>
<evidence type="ECO:0000256" key="6">
    <source>
        <dbReference type="ARBA" id="ARBA00022605"/>
    </source>
</evidence>
<dbReference type="InterPro" id="IPR019811">
    <property type="entry name" value="HDH_CS"/>
</dbReference>
<dbReference type="NCBIfam" id="NF004976">
    <property type="entry name" value="PRK06349.1"/>
    <property type="match status" value="1"/>
</dbReference>
<keyword evidence="8 12" id="KW-0560">Oxidoreductase</keyword>
<feature type="domain" description="Aspartate/homoserine dehydrogenase NAD-binding" evidence="15">
    <location>
        <begin position="7"/>
        <end position="122"/>
    </location>
</feature>
<dbReference type="InterPro" id="IPR036291">
    <property type="entry name" value="NAD(P)-bd_dom_sf"/>
</dbReference>
<dbReference type="Pfam" id="PF00742">
    <property type="entry name" value="Homoserine_dh"/>
    <property type="match status" value="1"/>
</dbReference>
<evidence type="ECO:0000256" key="13">
    <source>
        <dbReference type="RuleBase" id="RU004171"/>
    </source>
</evidence>
<dbReference type="FunFam" id="3.30.360.10:FF:000005">
    <property type="entry name" value="Homoserine dehydrogenase"/>
    <property type="match status" value="1"/>
</dbReference>
<comment type="pathway">
    <text evidence="2 12">Amino-acid biosynthesis; L-methionine biosynthesis via de novo pathway; L-homoserine from L-aspartate: step 3/3.</text>
</comment>
<gene>
    <name evidence="16" type="ORF">CHH72_00085</name>
</gene>
<evidence type="ECO:0000256" key="3">
    <source>
        <dbReference type="ARBA" id="ARBA00006753"/>
    </source>
</evidence>
<name>A0A268P5K2_SHOCL</name>
<comment type="pathway">
    <text evidence="1 12">Amino-acid biosynthesis; L-threonine biosynthesis; L-threonine from L-aspartate: step 3/5.</text>
</comment>
<feature type="domain" description="Homoserine dehydrogenase catalytic" evidence="14">
    <location>
        <begin position="133"/>
        <end position="311"/>
    </location>
</feature>
<evidence type="ECO:0000256" key="1">
    <source>
        <dbReference type="ARBA" id="ARBA00005056"/>
    </source>
</evidence>
<organism evidence="16 17">
    <name type="scientific">Shouchella clausii</name>
    <name type="common">Alkalihalobacillus clausii</name>
    <dbReference type="NCBI Taxonomy" id="79880"/>
    <lineage>
        <taxon>Bacteria</taxon>
        <taxon>Bacillati</taxon>
        <taxon>Bacillota</taxon>
        <taxon>Bacilli</taxon>
        <taxon>Bacillales</taxon>
        <taxon>Bacillaceae</taxon>
        <taxon>Shouchella</taxon>
    </lineage>
</organism>
<evidence type="ECO:0000256" key="2">
    <source>
        <dbReference type="ARBA" id="ARBA00005062"/>
    </source>
</evidence>
<comment type="similarity">
    <text evidence="3 13">Belongs to the homoserine dehydrogenase family.</text>
</comment>
<dbReference type="UniPathway" id="UPA00051">
    <property type="reaction ID" value="UER00465"/>
</dbReference>
<evidence type="ECO:0000256" key="11">
    <source>
        <dbReference type="ARBA" id="ARBA00048841"/>
    </source>
</evidence>
<evidence type="ECO:0000256" key="9">
    <source>
        <dbReference type="ARBA" id="ARBA00023053"/>
    </source>
</evidence>
<dbReference type="EC" id="1.1.1.3" evidence="4 12"/>
<proteinExistence type="inferred from homology"/>
<dbReference type="PROSITE" id="PS01042">
    <property type="entry name" value="HOMOSER_DHGENASE"/>
    <property type="match status" value="1"/>
</dbReference>
<protein>
    <recommendedName>
        <fullName evidence="5 12">Homoserine dehydrogenase</fullName>
        <ecNumber evidence="4 12">1.1.1.3</ecNumber>
    </recommendedName>
</protein>
<dbReference type="RefSeq" id="WP_095325955.1">
    <property type="nucleotide sequence ID" value="NZ_NPCC01000001.1"/>
</dbReference>
<keyword evidence="6 12" id="KW-0028">Amino-acid biosynthesis</keyword>
<dbReference type="EMBL" id="NPCC01000001">
    <property type="protein sequence ID" value="PAE90968.1"/>
    <property type="molecule type" value="Genomic_DNA"/>
</dbReference>
<accession>A0A268P5K2</accession>
<dbReference type="InterPro" id="IPR005106">
    <property type="entry name" value="Asp/hSer_DH_NAD-bd"/>
</dbReference>
<evidence type="ECO:0000256" key="12">
    <source>
        <dbReference type="RuleBase" id="RU000579"/>
    </source>
</evidence>
<dbReference type="UniPathway" id="UPA00050">
    <property type="reaction ID" value="UER00063"/>
</dbReference>
<dbReference type="SUPFAM" id="SSF51735">
    <property type="entry name" value="NAD(P)-binding Rossmann-fold domains"/>
    <property type="match status" value="1"/>
</dbReference>
<dbReference type="GO" id="GO:0009086">
    <property type="term" value="P:methionine biosynthetic process"/>
    <property type="evidence" value="ECO:0007669"/>
    <property type="project" value="UniProtKB-KW"/>
</dbReference>
<dbReference type="Gene3D" id="3.40.50.720">
    <property type="entry name" value="NAD(P)-binding Rossmann-like Domain"/>
    <property type="match status" value="1"/>
</dbReference>
<reference evidence="16 17" key="1">
    <citation type="submission" date="2017-07" db="EMBL/GenBank/DDBJ databases">
        <title>Isolation and whole genome analysis of endospore-forming bacteria from heroin.</title>
        <authorList>
            <person name="Kalinowski J."/>
            <person name="Ahrens B."/>
            <person name="Al-Dilaimi A."/>
            <person name="Winkler A."/>
            <person name="Wibberg D."/>
            <person name="Schleenbecker U."/>
            <person name="Ruckert C."/>
            <person name="Wolfel R."/>
            <person name="Grass G."/>
        </authorList>
    </citation>
    <scope>NUCLEOTIDE SEQUENCE [LARGE SCALE GENOMIC DNA]</scope>
    <source>
        <strain evidence="16 17">7539</strain>
    </source>
</reference>
<dbReference type="PANTHER" id="PTHR43331">
    <property type="entry name" value="HOMOSERINE DEHYDROGENASE"/>
    <property type="match status" value="1"/>
</dbReference>
<keyword evidence="7 12" id="KW-0791">Threonine biosynthesis</keyword>
<dbReference type="Gene3D" id="3.30.360.10">
    <property type="entry name" value="Dihydrodipicolinate Reductase, domain 2"/>
    <property type="match status" value="1"/>
</dbReference>
<keyword evidence="9" id="KW-0915">Sodium</keyword>
<dbReference type="Proteomes" id="UP000216207">
    <property type="component" value="Unassembled WGS sequence"/>
</dbReference>
<evidence type="ECO:0000256" key="8">
    <source>
        <dbReference type="ARBA" id="ARBA00023002"/>
    </source>
</evidence>
<dbReference type="GO" id="GO:0050661">
    <property type="term" value="F:NADP binding"/>
    <property type="evidence" value="ECO:0007669"/>
    <property type="project" value="InterPro"/>
</dbReference>
<evidence type="ECO:0000256" key="10">
    <source>
        <dbReference type="ARBA" id="ARBA00023167"/>
    </source>
</evidence>
<dbReference type="PANTHER" id="PTHR43331:SF1">
    <property type="entry name" value="HOMOSERINE DEHYDROGENASE"/>
    <property type="match status" value="1"/>
</dbReference>
<comment type="caution">
    <text evidence="16">The sequence shown here is derived from an EMBL/GenBank/DDBJ whole genome shotgun (WGS) entry which is preliminary data.</text>
</comment>
<dbReference type="GO" id="GO:0004412">
    <property type="term" value="F:homoserine dehydrogenase activity"/>
    <property type="evidence" value="ECO:0007669"/>
    <property type="project" value="UniProtKB-EC"/>
</dbReference>
<evidence type="ECO:0000313" key="17">
    <source>
        <dbReference type="Proteomes" id="UP000216207"/>
    </source>
</evidence>
<dbReference type="Pfam" id="PF03447">
    <property type="entry name" value="NAD_binding_3"/>
    <property type="match status" value="1"/>
</dbReference>
<dbReference type="SUPFAM" id="SSF55347">
    <property type="entry name" value="Glyceraldehyde-3-phosphate dehydrogenase-like, C-terminal domain"/>
    <property type="match status" value="1"/>
</dbReference>
<evidence type="ECO:0000259" key="14">
    <source>
        <dbReference type="Pfam" id="PF00742"/>
    </source>
</evidence>
<dbReference type="AlphaFoldDB" id="A0A268P5K2"/>
<evidence type="ECO:0000256" key="4">
    <source>
        <dbReference type="ARBA" id="ARBA00013213"/>
    </source>
</evidence>
<comment type="catalytic activity">
    <reaction evidence="11">
        <text>L-homoserine + NADP(+) = L-aspartate 4-semialdehyde + NADPH + H(+)</text>
        <dbReference type="Rhea" id="RHEA:15761"/>
        <dbReference type="ChEBI" id="CHEBI:15378"/>
        <dbReference type="ChEBI" id="CHEBI:57476"/>
        <dbReference type="ChEBI" id="CHEBI:57783"/>
        <dbReference type="ChEBI" id="CHEBI:58349"/>
        <dbReference type="ChEBI" id="CHEBI:537519"/>
        <dbReference type="EC" id="1.1.1.3"/>
    </reaction>
    <physiologicalReaction direction="right-to-left" evidence="11">
        <dbReference type="Rhea" id="RHEA:15763"/>
    </physiologicalReaction>
</comment>
<keyword evidence="10 12" id="KW-0486">Methionine biosynthesis</keyword>
<evidence type="ECO:0000313" key="16">
    <source>
        <dbReference type="EMBL" id="PAE90968.1"/>
    </source>
</evidence>
<evidence type="ECO:0000259" key="15">
    <source>
        <dbReference type="Pfam" id="PF03447"/>
    </source>
</evidence>
<sequence>MKIGIIGFGTVGTGIYERITSTQRALQQMVSDRIELVSILVKDQSKQRQSEGAKLVTSSWDLFREAATYDVVFEVTNVVEPARTYTESLLAEGVSVVTANKKLVALHGKELEAVALSSGAYYGYDAAVCGAIPIVNVLQSALATTTINGISGILNGTTNFILTEMDSGKTYQQALDEAQRLGYAETDPTSDVEGYDALYKLTLLARLCFGQWVDISAFERQGIGGIEPWHVRVAKENQFALKLVGTSFLQQDGSITGSVKPAFVEETHLLAGVNGVANGVLLQGKDIQQLFFAGPGAGQEATANSAVEDFILHEKGKRLRRTVLSQPASNMPQLQKQLWFVPTGADVSDVSSNIHVWERRREKEGDVLLVTAPLLEVPFQSYQVIGGEHVFKQEQAHAL</sequence>